<accession>A0A926QR48</accession>
<reference evidence="1" key="2">
    <citation type="submission" date="2020-09" db="EMBL/GenBank/DDBJ databases">
        <authorList>
            <person name="Luo X."/>
        </authorList>
    </citation>
    <scope>NUCLEOTIDE SEQUENCE</scope>
    <source>
        <strain evidence="1">TRM S81-3</strain>
    </source>
</reference>
<sequence length="75" mass="8381">MSAAMEKLLSGNGRRRRGVVPVYADEWIVSITDVTPLARMSHAHVRDGELDVARRLLPRERPCPVSGEALAHLHR</sequence>
<organism evidence="1 2">
    <name type="scientific">Streptomyces griseicoloratus</name>
    <dbReference type="NCBI Taxonomy" id="2752516"/>
    <lineage>
        <taxon>Bacteria</taxon>
        <taxon>Bacillati</taxon>
        <taxon>Actinomycetota</taxon>
        <taxon>Actinomycetes</taxon>
        <taxon>Kitasatosporales</taxon>
        <taxon>Streptomycetaceae</taxon>
        <taxon>Streptomyces</taxon>
    </lineage>
</organism>
<protein>
    <submittedName>
        <fullName evidence="1">DUF4291 family protein</fullName>
    </submittedName>
</protein>
<dbReference type="InterPro" id="IPR025633">
    <property type="entry name" value="DUF4291"/>
</dbReference>
<proteinExistence type="predicted"/>
<dbReference type="RefSeq" id="WP_188181481.1">
    <property type="nucleotide sequence ID" value="NZ_JACVQF010000187.1"/>
</dbReference>
<dbReference type="EMBL" id="JACVQF010000187">
    <property type="protein sequence ID" value="MBD0420265.1"/>
    <property type="molecule type" value="Genomic_DNA"/>
</dbReference>
<evidence type="ECO:0000313" key="1">
    <source>
        <dbReference type="EMBL" id="MBD0420265.1"/>
    </source>
</evidence>
<reference evidence="1" key="1">
    <citation type="submission" date="2020-09" db="EMBL/GenBank/DDBJ databases">
        <title>Streptomyces grisecoloratus sp. nov., isolated from cotton soil.</title>
        <authorList>
            <person name="Xing L."/>
        </authorList>
    </citation>
    <scope>NUCLEOTIDE SEQUENCE</scope>
    <source>
        <strain evidence="1">TRM S81-3</strain>
    </source>
</reference>
<dbReference type="Proteomes" id="UP000621210">
    <property type="component" value="Unassembled WGS sequence"/>
</dbReference>
<dbReference type="Pfam" id="PF14124">
    <property type="entry name" value="DUF4291"/>
    <property type="match status" value="1"/>
</dbReference>
<name>A0A926QR48_9ACTN</name>
<dbReference type="AlphaFoldDB" id="A0A926QR48"/>
<comment type="caution">
    <text evidence="1">The sequence shown here is derived from an EMBL/GenBank/DDBJ whole genome shotgun (WGS) entry which is preliminary data.</text>
</comment>
<keyword evidence="2" id="KW-1185">Reference proteome</keyword>
<gene>
    <name evidence="1" type="ORF">H0H10_14080</name>
</gene>
<evidence type="ECO:0000313" key="2">
    <source>
        <dbReference type="Proteomes" id="UP000621210"/>
    </source>
</evidence>